<keyword evidence="6" id="KW-1133">Transmembrane helix</keyword>
<keyword evidence="8" id="KW-1185">Reference proteome</keyword>
<keyword evidence="2" id="KW-0328">Glycosyltransferase</keyword>
<protein>
    <submittedName>
        <fullName evidence="7">Putative glycosyl transferase, family 14</fullName>
    </submittedName>
</protein>
<evidence type="ECO:0000256" key="2">
    <source>
        <dbReference type="ARBA" id="ARBA00022676"/>
    </source>
</evidence>
<dbReference type="EMBL" id="WOCE01000022">
    <property type="protein sequence ID" value="KAE9588978.1"/>
    <property type="molecule type" value="Genomic_DNA"/>
</dbReference>
<comment type="caution">
    <text evidence="7">The sequence shown here is derived from an EMBL/GenBank/DDBJ whole genome shotgun (WGS) entry which is preliminary data.</text>
</comment>
<keyword evidence="6" id="KW-0812">Transmembrane</keyword>
<gene>
    <name evidence="7" type="ORF">Lalb_Chr22g0361281</name>
</gene>
<evidence type="ECO:0000256" key="3">
    <source>
        <dbReference type="ARBA" id="ARBA00022679"/>
    </source>
</evidence>
<comment type="subcellular location">
    <subcellularLocation>
        <location evidence="1">Membrane</location>
        <topology evidence="1">Single-pass type II membrane protein</topology>
    </subcellularLocation>
</comment>
<accession>A0A6A4NQW7</accession>
<name>A0A6A4NQW7_LUPAL</name>
<evidence type="ECO:0000256" key="1">
    <source>
        <dbReference type="ARBA" id="ARBA00004606"/>
    </source>
</evidence>
<dbReference type="GO" id="GO:0016757">
    <property type="term" value="F:glycosyltransferase activity"/>
    <property type="evidence" value="ECO:0007669"/>
    <property type="project" value="UniProtKB-KW"/>
</dbReference>
<keyword evidence="3 7" id="KW-0808">Transferase</keyword>
<sequence length="63" mass="7557">MMNLVGIANWSVTYVDWSQRKWHPMSFKAKDITYQLLKKIKLCHILISFPSLVCLLVQFFVYY</sequence>
<dbReference type="OrthoDB" id="191334at2759"/>
<dbReference type="Pfam" id="PF02485">
    <property type="entry name" value="Branch"/>
    <property type="match status" value="1"/>
</dbReference>
<evidence type="ECO:0000256" key="5">
    <source>
        <dbReference type="ARBA" id="ARBA00023180"/>
    </source>
</evidence>
<feature type="transmembrane region" description="Helical" evidence="6">
    <location>
        <begin position="42"/>
        <end position="62"/>
    </location>
</feature>
<dbReference type="GO" id="GO:0016020">
    <property type="term" value="C:membrane"/>
    <property type="evidence" value="ECO:0007669"/>
    <property type="project" value="UniProtKB-SubCell"/>
</dbReference>
<dbReference type="InterPro" id="IPR003406">
    <property type="entry name" value="Glyco_trans_14"/>
</dbReference>
<evidence type="ECO:0000313" key="7">
    <source>
        <dbReference type="EMBL" id="KAE9588978.1"/>
    </source>
</evidence>
<keyword evidence="4 6" id="KW-0472">Membrane</keyword>
<dbReference type="AlphaFoldDB" id="A0A6A4NQW7"/>
<proteinExistence type="predicted"/>
<evidence type="ECO:0000256" key="4">
    <source>
        <dbReference type="ARBA" id="ARBA00023136"/>
    </source>
</evidence>
<evidence type="ECO:0000313" key="8">
    <source>
        <dbReference type="Proteomes" id="UP000447434"/>
    </source>
</evidence>
<organism evidence="7 8">
    <name type="scientific">Lupinus albus</name>
    <name type="common">White lupine</name>
    <name type="synonym">Lupinus termis</name>
    <dbReference type="NCBI Taxonomy" id="3870"/>
    <lineage>
        <taxon>Eukaryota</taxon>
        <taxon>Viridiplantae</taxon>
        <taxon>Streptophyta</taxon>
        <taxon>Embryophyta</taxon>
        <taxon>Tracheophyta</taxon>
        <taxon>Spermatophyta</taxon>
        <taxon>Magnoliopsida</taxon>
        <taxon>eudicotyledons</taxon>
        <taxon>Gunneridae</taxon>
        <taxon>Pentapetalae</taxon>
        <taxon>rosids</taxon>
        <taxon>fabids</taxon>
        <taxon>Fabales</taxon>
        <taxon>Fabaceae</taxon>
        <taxon>Papilionoideae</taxon>
        <taxon>50 kb inversion clade</taxon>
        <taxon>genistoids sensu lato</taxon>
        <taxon>core genistoids</taxon>
        <taxon>Genisteae</taxon>
        <taxon>Lupinus</taxon>
    </lineage>
</organism>
<evidence type="ECO:0000256" key="6">
    <source>
        <dbReference type="SAM" id="Phobius"/>
    </source>
</evidence>
<keyword evidence="5" id="KW-0325">Glycoprotein</keyword>
<reference evidence="8" key="1">
    <citation type="journal article" date="2020" name="Nat. Commun.">
        <title>Genome sequence of the cluster root forming white lupin.</title>
        <authorList>
            <person name="Hufnagel B."/>
            <person name="Marques A."/>
            <person name="Soriano A."/>
            <person name="Marques L."/>
            <person name="Divol F."/>
            <person name="Doumas P."/>
            <person name="Sallet E."/>
            <person name="Mancinotti D."/>
            <person name="Carrere S."/>
            <person name="Marande W."/>
            <person name="Arribat S."/>
            <person name="Keller J."/>
            <person name="Huneau C."/>
            <person name="Blein T."/>
            <person name="Aime D."/>
            <person name="Laguerre M."/>
            <person name="Taylor J."/>
            <person name="Schubert V."/>
            <person name="Nelson M."/>
            <person name="Geu-Flores F."/>
            <person name="Crespi M."/>
            <person name="Gallardo-Guerrero K."/>
            <person name="Delaux P.-M."/>
            <person name="Salse J."/>
            <person name="Berges H."/>
            <person name="Guyot R."/>
            <person name="Gouzy J."/>
            <person name="Peret B."/>
        </authorList>
    </citation>
    <scope>NUCLEOTIDE SEQUENCE [LARGE SCALE GENOMIC DNA]</scope>
    <source>
        <strain evidence="8">cv. Amiga</strain>
    </source>
</reference>
<dbReference type="Proteomes" id="UP000447434">
    <property type="component" value="Chromosome 22"/>
</dbReference>